<dbReference type="EMBL" id="UINC01019094">
    <property type="protein sequence ID" value="SVA80678.1"/>
    <property type="molecule type" value="Genomic_DNA"/>
</dbReference>
<dbReference type="AlphaFoldDB" id="A0A381YUG2"/>
<organism evidence="1">
    <name type="scientific">marine metagenome</name>
    <dbReference type="NCBI Taxonomy" id="408172"/>
    <lineage>
        <taxon>unclassified sequences</taxon>
        <taxon>metagenomes</taxon>
        <taxon>ecological metagenomes</taxon>
    </lineage>
</organism>
<protein>
    <submittedName>
        <fullName evidence="1">Uncharacterized protein</fullName>
    </submittedName>
</protein>
<proteinExistence type="predicted"/>
<reference evidence="1" key="1">
    <citation type="submission" date="2018-05" db="EMBL/GenBank/DDBJ databases">
        <authorList>
            <person name="Lanie J.A."/>
            <person name="Ng W.-L."/>
            <person name="Kazmierczak K.M."/>
            <person name="Andrzejewski T.M."/>
            <person name="Davidsen T.M."/>
            <person name="Wayne K.J."/>
            <person name="Tettelin H."/>
            <person name="Glass J.I."/>
            <person name="Rusch D."/>
            <person name="Podicherti R."/>
            <person name="Tsui H.-C.T."/>
            <person name="Winkler M.E."/>
        </authorList>
    </citation>
    <scope>NUCLEOTIDE SEQUENCE</scope>
</reference>
<name>A0A381YUG2_9ZZZZ</name>
<sequence length="55" mass="6451">MYGMNDIPSGTTIKIKETGKEVKVIEVLHFPTRYKCDDKNIYYVSQVIFLDWPPE</sequence>
<evidence type="ECO:0000313" key="1">
    <source>
        <dbReference type="EMBL" id="SVA80678.1"/>
    </source>
</evidence>
<accession>A0A381YUG2</accession>
<gene>
    <name evidence="1" type="ORF">METZ01_LOCUS133532</name>
</gene>